<dbReference type="Proteomes" id="UP000324222">
    <property type="component" value="Unassembled WGS sequence"/>
</dbReference>
<proteinExistence type="predicted"/>
<name>A0A5B7G812_PORTR</name>
<dbReference type="EMBL" id="VSRR010011053">
    <property type="protein sequence ID" value="MPC52664.1"/>
    <property type="molecule type" value="Genomic_DNA"/>
</dbReference>
<evidence type="ECO:0000313" key="2">
    <source>
        <dbReference type="Proteomes" id="UP000324222"/>
    </source>
</evidence>
<keyword evidence="2" id="KW-1185">Reference proteome</keyword>
<organism evidence="1 2">
    <name type="scientific">Portunus trituberculatus</name>
    <name type="common">Swimming crab</name>
    <name type="synonym">Neptunus trituberculatus</name>
    <dbReference type="NCBI Taxonomy" id="210409"/>
    <lineage>
        <taxon>Eukaryota</taxon>
        <taxon>Metazoa</taxon>
        <taxon>Ecdysozoa</taxon>
        <taxon>Arthropoda</taxon>
        <taxon>Crustacea</taxon>
        <taxon>Multicrustacea</taxon>
        <taxon>Malacostraca</taxon>
        <taxon>Eumalacostraca</taxon>
        <taxon>Eucarida</taxon>
        <taxon>Decapoda</taxon>
        <taxon>Pleocyemata</taxon>
        <taxon>Brachyura</taxon>
        <taxon>Eubrachyura</taxon>
        <taxon>Portunoidea</taxon>
        <taxon>Portunidae</taxon>
        <taxon>Portuninae</taxon>
        <taxon>Portunus</taxon>
    </lineage>
</organism>
<evidence type="ECO:0000313" key="1">
    <source>
        <dbReference type="EMBL" id="MPC52664.1"/>
    </source>
</evidence>
<accession>A0A5B7G812</accession>
<sequence>MQKGEDIPIMQSLHYPLSCLNLHPLSPVPLQASAHRHRRANCFPSHGVHHCENPWPERNPL</sequence>
<reference evidence="1 2" key="1">
    <citation type="submission" date="2019-05" db="EMBL/GenBank/DDBJ databases">
        <title>Another draft genome of Portunus trituberculatus and its Hox gene families provides insights of decapod evolution.</title>
        <authorList>
            <person name="Jeong J.-H."/>
            <person name="Song I."/>
            <person name="Kim S."/>
            <person name="Choi T."/>
            <person name="Kim D."/>
            <person name="Ryu S."/>
            <person name="Kim W."/>
        </authorList>
    </citation>
    <scope>NUCLEOTIDE SEQUENCE [LARGE SCALE GENOMIC DNA]</scope>
    <source>
        <tissue evidence="1">Muscle</tissue>
    </source>
</reference>
<gene>
    <name evidence="1" type="ORF">E2C01_046540</name>
</gene>
<protein>
    <submittedName>
        <fullName evidence="1">Uncharacterized protein</fullName>
    </submittedName>
</protein>
<dbReference type="AlphaFoldDB" id="A0A5B7G812"/>
<comment type="caution">
    <text evidence="1">The sequence shown here is derived from an EMBL/GenBank/DDBJ whole genome shotgun (WGS) entry which is preliminary data.</text>
</comment>